<feature type="transmembrane region" description="Helical" evidence="2">
    <location>
        <begin position="388"/>
        <end position="405"/>
    </location>
</feature>
<keyword evidence="6" id="KW-1185">Reference proteome</keyword>
<evidence type="ECO:0000313" key="6">
    <source>
        <dbReference type="Proteomes" id="UP000501690"/>
    </source>
</evidence>
<feature type="region of interest" description="Disordered" evidence="1">
    <location>
        <begin position="167"/>
        <end position="210"/>
    </location>
</feature>
<feature type="transmembrane region" description="Helical" evidence="2">
    <location>
        <begin position="554"/>
        <end position="575"/>
    </location>
</feature>
<dbReference type="Pfam" id="PF06695">
    <property type="entry name" value="Sm_multidrug_ex"/>
    <property type="match status" value="1"/>
</dbReference>
<dbReference type="Pfam" id="PF04601">
    <property type="entry name" value="DUF569"/>
    <property type="match status" value="1"/>
</dbReference>
<dbReference type="CDD" id="cd23340">
    <property type="entry name" value="beta-trefoil_FSCN_ACP-like"/>
    <property type="match status" value="1"/>
</dbReference>
<feature type="domain" description="DUF569" evidence="3">
    <location>
        <begin position="13"/>
        <end position="154"/>
    </location>
</feature>
<keyword evidence="2" id="KW-0472">Membrane</keyword>
<dbReference type="SUPFAM" id="SSF50405">
    <property type="entry name" value="Actin-crosslinking proteins"/>
    <property type="match status" value="1"/>
</dbReference>
<dbReference type="Gene3D" id="2.80.10.50">
    <property type="match status" value="1"/>
</dbReference>
<reference evidence="5 6" key="1">
    <citation type="submission" date="2019-04" db="EMBL/GenBank/DDBJ databases">
        <title>An improved genome assembly and genetic linkage map for asparagus bean, Vigna unguiculata ssp. sesquipedialis.</title>
        <authorList>
            <person name="Xia Q."/>
            <person name="Zhang R."/>
            <person name="Dong Y."/>
        </authorList>
    </citation>
    <scope>NUCLEOTIDE SEQUENCE [LARGE SCALE GENOMIC DNA]</scope>
    <source>
        <tissue evidence="5">Leaf</tissue>
    </source>
</reference>
<dbReference type="AlphaFoldDB" id="A0A4D6LNQ8"/>
<dbReference type="EMBL" id="CP039348">
    <property type="protein sequence ID" value="QCD90519.1"/>
    <property type="molecule type" value="Genomic_DNA"/>
</dbReference>
<dbReference type="Proteomes" id="UP000501690">
    <property type="component" value="Linkage Group LG4"/>
</dbReference>
<evidence type="ECO:0000256" key="1">
    <source>
        <dbReference type="SAM" id="MobiDB-lite"/>
    </source>
</evidence>
<accession>A0A4D6LNQ8</accession>
<dbReference type="PANTHER" id="PTHR36007:SF2">
    <property type="entry name" value="TRANSPORT PROTEIN-RELATED"/>
    <property type="match status" value="1"/>
</dbReference>
<dbReference type="FunFam" id="2.80.10.50:FF:000067">
    <property type="entry name" value="BnaC05g19630D protein"/>
    <property type="match status" value="1"/>
</dbReference>
<proteinExistence type="predicted"/>
<gene>
    <name evidence="5" type="ORF">DEO72_LG4g1475</name>
</gene>
<dbReference type="InterPro" id="IPR008999">
    <property type="entry name" value="Actin-crosslinking"/>
</dbReference>
<evidence type="ECO:0000256" key="2">
    <source>
        <dbReference type="SAM" id="Phobius"/>
    </source>
</evidence>
<keyword evidence="2" id="KW-1133">Transmembrane helix</keyword>
<dbReference type="GO" id="GO:0009507">
    <property type="term" value="C:chloroplast"/>
    <property type="evidence" value="ECO:0007669"/>
    <property type="project" value="TreeGrafter"/>
</dbReference>
<name>A0A4D6LNQ8_VIGUN</name>
<dbReference type="InterPro" id="IPR007679">
    <property type="entry name" value="DUF569"/>
</dbReference>
<feature type="transmembrane region" description="Helical" evidence="2">
    <location>
        <begin position="438"/>
        <end position="461"/>
    </location>
</feature>
<evidence type="ECO:0000259" key="4">
    <source>
        <dbReference type="Pfam" id="PF22932"/>
    </source>
</evidence>
<evidence type="ECO:0000313" key="5">
    <source>
        <dbReference type="EMBL" id="QCD90519.1"/>
    </source>
</evidence>
<feature type="transmembrane region" description="Helical" evidence="2">
    <location>
        <begin position="524"/>
        <end position="548"/>
    </location>
</feature>
<feature type="domain" description="DUF569" evidence="4">
    <location>
        <begin position="217"/>
        <end position="294"/>
    </location>
</feature>
<feature type="transmembrane region" description="Helical" evidence="2">
    <location>
        <begin position="582"/>
        <end position="601"/>
    </location>
</feature>
<dbReference type="InterPro" id="IPR054726">
    <property type="entry name" value="Ubiq_DUF569-assoc"/>
</dbReference>
<dbReference type="Pfam" id="PF22932">
    <property type="entry name" value="Ubiq_DUF_assoc"/>
    <property type="match status" value="1"/>
</dbReference>
<dbReference type="PANTHER" id="PTHR36007">
    <property type="entry name" value="TRANSPORT PROTEIN-RELATED"/>
    <property type="match status" value="1"/>
</dbReference>
<evidence type="ECO:0000259" key="3">
    <source>
        <dbReference type="Pfam" id="PF04601"/>
    </source>
</evidence>
<feature type="transmembrane region" description="Helical" evidence="2">
    <location>
        <begin position="467"/>
        <end position="487"/>
    </location>
</feature>
<sequence length="612" mass="67632">MQAISSNKFRNGMDFFHRAKAVRLRSHHDKYLLADEDEESVTQGRNGSSKSARWIVEYVPEYDNIIRLKSCYGKYLTASNLNFLLGMTGHKVLQTLPQRLDSSVEWEPVKDGGHVRLKTRYGNFLRANGGVPPWRNSVTHDIPHRSATQDWILWDVDVVEIYVNSPANSSKPSAPPLPGSDPVPVLASAPVPPPPSLSASLSRQKSNELNGSSKMEGRIIYYNIAEENGEVLDEGSQGYSLIFKGIGVEELTRKFEEETGLEGIIVCNRSPLNGRLYPLRLQLPPNTVTMRVVLVLPMSNVARELEAEGLLCWVNNGCHIVVTNIIIAFQKNPQQDFTFQFSSSLPKGPSIAIAPFSPTQTRASSDECFDPADEAERLLLSGEKPVKFAFWVIFWASLSLAWFAVSKDANAAVDSIKASGFGLKIANSLRKLGWPDGVVVFTLATLPVLELRGAIPVGYWMQLNPTTLTILSILGNMVPVPFIVLYLKRFASFIAARSSTLSRFLDMLFKNAKEKAGPVEEFQWLGLMLFVAVPFPGTGAWTGAFIAAILDMPFWAAVSANFFGVVFAGLLVNLLVNLGLKYAIITGIILFFVSTFMWSILRNLKKGLNPSN</sequence>
<organism evidence="5 6">
    <name type="scientific">Vigna unguiculata</name>
    <name type="common">Cowpea</name>
    <dbReference type="NCBI Taxonomy" id="3917"/>
    <lineage>
        <taxon>Eukaryota</taxon>
        <taxon>Viridiplantae</taxon>
        <taxon>Streptophyta</taxon>
        <taxon>Embryophyta</taxon>
        <taxon>Tracheophyta</taxon>
        <taxon>Spermatophyta</taxon>
        <taxon>Magnoliopsida</taxon>
        <taxon>eudicotyledons</taxon>
        <taxon>Gunneridae</taxon>
        <taxon>Pentapetalae</taxon>
        <taxon>rosids</taxon>
        <taxon>fabids</taxon>
        <taxon>Fabales</taxon>
        <taxon>Fabaceae</taxon>
        <taxon>Papilionoideae</taxon>
        <taxon>50 kb inversion clade</taxon>
        <taxon>NPAAA clade</taxon>
        <taxon>indigoferoid/millettioid clade</taxon>
        <taxon>Phaseoleae</taxon>
        <taxon>Vigna</taxon>
    </lineage>
</organism>
<dbReference type="InterPro" id="IPR009577">
    <property type="entry name" value="Sm_multidrug_ex"/>
</dbReference>
<protein>
    <submittedName>
        <fullName evidence="5">Putative small multi-drug export</fullName>
    </submittedName>
</protein>
<keyword evidence="2" id="KW-0812">Transmembrane</keyword>